<gene>
    <name evidence="3" type="ORF">CNAG_06854</name>
</gene>
<protein>
    <submittedName>
        <fullName evidence="3">Uncharacterized protein</fullName>
    </submittedName>
</protein>
<dbReference type="KEGG" id="cng:CNAG_06854"/>
<feature type="transmembrane region" description="Helical" evidence="2">
    <location>
        <begin position="136"/>
        <end position="159"/>
    </location>
</feature>
<feature type="transmembrane region" description="Helical" evidence="2">
    <location>
        <begin position="233"/>
        <end position="251"/>
    </location>
</feature>
<dbReference type="GeneID" id="23890017"/>
<name>J9VK58_CRYN9</name>
<dbReference type="EMBL" id="CP003824">
    <property type="protein sequence ID" value="AFR94623.2"/>
    <property type="molecule type" value="Genomic_DNA"/>
</dbReference>
<organism evidence="3 4">
    <name type="scientific">Cryptococcus neoformans (strain H99 / ATCC 208821 / CBS 10515 / FGSC 9487)</name>
    <name type="common">Cryptococcus neoformans var. grubii serotype A</name>
    <dbReference type="NCBI Taxonomy" id="235443"/>
    <lineage>
        <taxon>Eukaryota</taxon>
        <taxon>Fungi</taxon>
        <taxon>Dikarya</taxon>
        <taxon>Basidiomycota</taxon>
        <taxon>Agaricomycotina</taxon>
        <taxon>Tremellomycetes</taxon>
        <taxon>Tremellales</taxon>
        <taxon>Cryptococcaceae</taxon>
        <taxon>Cryptococcus</taxon>
        <taxon>Cryptococcus neoformans species complex</taxon>
    </lineage>
</organism>
<keyword evidence="2" id="KW-0472">Membrane</keyword>
<feature type="transmembrane region" description="Helical" evidence="2">
    <location>
        <begin position="165"/>
        <end position="184"/>
    </location>
</feature>
<dbReference type="VEuPathDB" id="FungiDB:CNAG_06854"/>
<dbReference type="HOGENOM" id="CLU_1077766_0_0_1"/>
<dbReference type="RefSeq" id="XP_012048903.1">
    <property type="nucleotide sequence ID" value="XM_012193513.1"/>
</dbReference>
<dbReference type="Proteomes" id="UP000010091">
    <property type="component" value="Chromosome 5"/>
</dbReference>
<proteinExistence type="predicted"/>
<evidence type="ECO:0000256" key="2">
    <source>
        <dbReference type="SAM" id="Phobius"/>
    </source>
</evidence>
<sequence length="258" mass="28335">MTCKDDLHWTLQHVFVVLHSVRPLSLSIHILRPTISASIVLSSLSFNMEHEQANNSRVEEQTPKKSFCGPVTGGDNFLQKALPSNPDQTVPLQPLGVNATPSSHANNREGRRNSSESGNRSEETTAKVWAKSTKGWMLCLLVDVAMFSASLGLSLAAALVKPHKLALFIAGPLVAALAVLWSVFRLYDLLKPSALTSEEEYAERQSLLSTTWTKETDRQLRGCLRQFSLMFNMLNRGIGAVWLLLALGVVLKEGLLGT</sequence>
<reference evidence="3 4" key="1">
    <citation type="journal article" date="2014" name="PLoS Genet.">
        <title>Analysis of the genome and transcriptome of Cryptococcus neoformans var. grubii reveals complex RNA expression and microevolution leading to virulence attenuation.</title>
        <authorList>
            <person name="Janbon G."/>
            <person name="Ormerod K.L."/>
            <person name="Paulet D."/>
            <person name="Byrnes E.J.III."/>
            <person name="Yadav V."/>
            <person name="Chatterjee G."/>
            <person name="Mullapudi N."/>
            <person name="Hon C.C."/>
            <person name="Billmyre R.B."/>
            <person name="Brunel F."/>
            <person name="Bahn Y.S."/>
            <person name="Chen W."/>
            <person name="Chen Y."/>
            <person name="Chow E.W."/>
            <person name="Coppee J.Y."/>
            <person name="Floyd-Averette A."/>
            <person name="Gaillardin C."/>
            <person name="Gerik K.J."/>
            <person name="Goldberg J."/>
            <person name="Gonzalez-Hilarion S."/>
            <person name="Gujja S."/>
            <person name="Hamlin J.L."/>
            <person name="Hsueh Y.P."/>
            <person name="Ianiri G."/>
            <person name="Jones S."/>
            <person name="Kodira C.D."/>
            <person name="Kozubowski L."/>
            <person name="Lam W."/>
            <person name="Marra M."/>
            <person name="Mesner L.D."/>
            <person name="Mieczkowski P.A."/>
            <person name="Moyrand F."/>
            <person name="Nielsen K."/>
            <person name="Proux C."/>
            <person name="Rossignol T."/>
            <person name="Schein J.E."/>
            <person name="Sun S."/>
            <person name="Wollschlaeger C."/>
            <person name="Wood I.A."/>
            <person name="Zeng Q."/>
            <person name="Neuveglise C."/>
            <person name="Newlon C.S."/>
            <person name="Perfect J.R."/>
            <person name="Lodge J.K."/>
            <person name="Idnurm A."/>
            <person name="Stajich J.E."/>
            <person name="Kronstad J.W."/>
            <person name="Sanyal K."/>
            <person name="Heitman J."/>
            <person name="Fraser J.A."/>
            <person name="Cuomo C.A."/>
            <person name="Dietrich F.S."/>
        </authorList>
    </citation>
    <scope>NUCLEOTIDE SEQUENCE [LARGE SCALE GENOMIC DNA]</scope>
    <source>
        <strain evidence="4">H99 / ATCC 208821 / CBS 10515 / FGSC 9487</strain>
    </source>
</reference>
<evidence type="ECO:0000256" key="1">
    <source>
        <dbReference type="SAM" id="MobiDB-lite"/>
    </source>
</evidence>
<keyword evidence="2" id="KW-0812">Transmembrane</keyword>
<evidence type="ECO:0000313" key="3">
    <source>
        <dbReference type="EMBL" id="AFR94623.2"/>
    </source>
</evidence>
<feature type="compositionally biased region" description="Basic and acidic residues" evidence="1">
    <location>
        <begin position="106"/>
        <end position="125"/>
    </location>
</feature>
<accession>J9VK58</accession>
<keyword evidence="4" id="KW-1185">Reference proteome</keyword>
<feature type="region of interest" description="Disordered" evidence="1">
    <location>
        <begin position="89"/>
        <end position="125"/>
    </location>
</feature>
<evidence type="ECO:0000313" key="4">
    <source>
        <dbReference type="Proteomes" id="UP000010091"/>
    </source>
</evidence>
<keyword evidence="2" id="KW-1133">Transmembrane helix</keyword>
<dbReference type="AlphaFoldDB" id="J9VK58"/>